<dbReference type="PATRIC" id="fig|1299334.3.peg.7375"/>
<dbReference type="AlphaFoldDB" id="X7ZXQ9"/>
<evidence type="ECO:0000313" key="1">
    <source>
        <dbReference type="EMBL" id="EUA23420.1"/>
    </source>
</evidence>
<accession>X7ZXQ9</accession>
<proteinExistence type="predicted"/>
<reference evidence="1" key="1">
    <citation type="submission" date="2014-01" db="EMBL/GenBank/DDBJ databases">
        <authorList>
            <person name="Brown-Elliot B."/>
            <person name="Wallace R."/>
            <person name="Lenaerts A."/>
            <person name="Ordway D."/>
            <person name="DeGroote M.A."/>
            <person name="Parker T."/>
            <person name="Sizemore C."/>
            <person name="Tallon L.J."/>
            <person name="Sadzewicz L.K."/>
            <person name="Sengamalay N."/>
            <person name="Fraser C.M."/>
            <person name="Hine E."/>
            <person name="Shefchek K.A."/>
            <person name="Das S.P."/>
            <person name="Tettelin H."/>
        </authorList>
    </citation>
    <scope>NUCLEOTIDE SEQUENCE [LARGE SCALE GENOMIC DNA]</scope>
    <source>
        <strain evidence="1">4042</strain>
    </source>
</reference>
<dbReference type="EMBL" id="JAOB01000069">
    <property type="protein sequence ID" value="EUA23420.1"/>
    <property type="molecule type" value="Genomic_DNA"/>
</dbReference>
<organism evidence="1">
    <name type="scientific">Mycobacterium xenopi 4042</name>
    <dbReference type="NCBI Taxonomy" id="1299334"/>
    <lineage>
        <taxon>Bacteria</taxon>
        <taxon>Bacillati</taxon>
        <taxon>Actinomycetota</taxon>
        <taxon>Actinomycetes</taxon>
        <taxon>Mycobacteriales</taxon>
        <taxon>Mycobacteriaceae</taxon>
        <taxon>Mycobacterium</taxon>
    </lineage>
</organism>
<comment type="caution">
    <text evidence="1">The sequence shown here is derived from an EMBL/GenBank/DDBJ whole genome shotgun (WGS) entry which is preliminary data.</text>
</comment>
<sequence>MHGERDTHCSVLHCFAPTQRRHQVTVARGLTAAAVFTAFEIGLGVAFASPAGALAPPADGIYTFNQAGAPAATWKVSSLCDQVNGSRFYQDYANPIIQADFCAVNVVSYTESTIKREDKLQNFTGRARLTNGLWTFQVKQDAGVLCPDGSTAQSTETYAFDDETMTGTHTSLHGDVCGLQPAMRKEPFSLQFVAPLEPPVERYPLHCNDIAICY</sequence>
<gene>
    <name evidence="1" type="ORF">I553_5421</name>
</gene>
<protein>
    <submittedName>
        <fullName evidence="1">Uncharacterized protein</fullName>
    </submittedName>
</protein>
<name>X7ZXQ9_MYCXE</name>